<evidence type="ECO:0000256" key="1">
    <source>
        <dbReference type="ARBA" id="ARBA00005189"/>
    </source>
</evidence>
<evidence type="ECO:0000256" key="3">
    <source>
        <dbReference type="ARBA" id="ARBA00023315"/>
    </source>
</evidence>
<sequence>MRRLAAAALAYLITLAARLVTAARAVWAGVPPLPEQRIYFANHRSNGDFVLIWTMLPPALRARSRPVAGADYWLGSALRRFVIRDVFDAVLVDRSGRAPKGAAIVAMLAALDAGRSLILFPEGTRNAGEAPLLPFRPGLYHLAAARPEIPLVPVWIENLNRVMPKGEVVPVPLICTVVFGEALQLEPGEERDAFLARAAAALAATREAECGP</sequence>
<proteinExistence type="predicted"/>
<accession>A0ABQ6LFE5</accession>
<gene>
    <name evidence="6" type="ORF">LNKW23_12640</name>
</gene>
<evidence type="ECO:0000313" key="7">
    <source>
        <dbReference type="Proteomes" id="UP001239909"/>
    </source>
</evidence>
<evidence type="ECO:0000256" key="2">
    <source>
        <dbReference type="ARBA" id="ARBA00022679"/>
    </source>
</evidence>
<protein>
    <submittedName>
        <fullName evidence="6">Lysophospholipid acyltransferase family protein</fullName>
    </submittedName>
</protein>
<dbReference type="Proteomes" id="UP001239909">
    <property type="component" value="Unassembled WGS sequence"/>
</dbReference>
<comment type="caution">
    <text evidence="6">The sequence shown here is derived from an EMBL/GenBank/DDBJ whole genome shotgun (WGS) entry which is preliminary data.</text>
</comment>
<reference evidence="6 7" key="1">
    <citation type="submission" date="2023-04" db="EMBL/GenBank/DDBJ databases">
        <title>Marinoamorphus aggregata gen. nov., sp. Nov., isolate from tissue of brittle star Ophioplocus japonicus.</title>
        <authorList>
            <person name="Kawano K."/>
            <person name="Sawayama S."/>
            <person name="Nakagawa S."/>
        </authorList>
    </citation>
    <scope>NUCLEOTIDE SEQUENCE [LARGE SCALE GENOMIC DNA]</scope>
    <source>
        <strain evidence="6 7">NKW23</strain>
    </source>
</reference>
<dbReference type="SMART" id="SM00563">
    <property type="entry name" value="PlsC"/>
    <property type="match status" value="1"/>
</dbReference>
<keyword evidence="7" id="KW-1185">Reference proteome</keyword>
<keyword evidence="3 6" id="KW-0012">Acyltransferase</keyword>
<keyword evidence="4" id="KW-0732">Signal</keyword>
<dbReference type="CDD" id="cd07989">
    <property type="entry name" value="LPLAT_AGPAT-like"/>
    <property type="match status" value="1"/>
</dbReference>
<evidence type="ECO:0000256" key="4">
    <source>
        <dbReference type="SAM" id="SignalP"/>
    </source>
</evidence>
<dbReference type="EMBL" id="BSYI01000007">
    <property type="protein sequence ID" value="GMG82051.1"/>
    <property type="molecule type" value="Genomic_DNA"/>
</dbReference>
<organism evidence="6 7">
    <name type="scientific">Paralimibaculum aggregatum</name>
    <dbReference type="NCBI Taxonomy" id="3036245"/>
    <lineage>
        <taxon>Bacteria</taxon>
        <taxon>Pseudomonadati</taxon>
        <taxon>Pseudomonadota</taxon>
        <taxon>Alphaproteobacteria</taxon>
        <taxon>Rhodobacterales</taxon>
        <taxon>Paracoccaceae</taxon>
        <taxon>Paralimibaculum</taxon>
    </lineage>
</organism>
<dbReference type="PANTHER" id="PTHR10434">
    <property type="entry name" value="1-ACYL-SN-GLYCEROL-3-PHOSPHATE ACYLTRANSFERASE"/>
    <property type="match status" value="1"/>
</dbReference>
<comment type="pathway">
    <text evidence="1">Lipid metabolism.</text>
</comment>
<name>A0ABQ6LFE5_9RHOB</name>
<dbReference type="SUPFAM" id="SSF69593">
    <property type="entry name" value="Glycerol-3-phosphate (1)-acyltransferase"/>
    <property type="match status" value="1"/>
</dbReference>
<dbReference type="PANTHER" id="PTHR10434:SF11">
    <property type="entry name" value="1-ACYL-SN-GLYCEROL-3-PHOSPHATE ACYLTRANSFERASE"/>
    <property type="match status" value="1"/>
</dbReference>
<evidence type="ECO:0000313" key="6">
    <source>
        <dbReference type="EMBL" id="GMG82051.1"/>
    </source>
</evidence>
<dbReference type="RefSeq" id="WP_285670795.1">
    <property type="nucleotide sequence ID" value="NZ_BSYI01000007.1"/>
</dbReference>
<feature type="domain" description="Phospholipid/glycerol acyltransferase" evidence="5">
    <location>
        <begin position="37"/>
        <end position="159"/>
    </location>
</feature>
<dbReference type="GO" id="GO:0016746">
    <property type="term" value="F:acyltransferase activity"/>
    <property type="evidence" value="ECO:0007669"/>
    <property type="project" value="UniProtKB-KW"/>
</dbReference>
<feature type="chain" id="PRO_5045159595" evidence="4">
    <location>
        <begin position="23"/>
        <end position="212"/>
    </location>
</feature>
<dbReference type="InterPro" id="IPR002123">
    <property type="entry name" value="Plipid/glycerol_acylTrfase"/>
</dbReference>
<keyword evidence="2" id="KW-0808">Transferase</keyword>
<feature type="signal peptide" evidence="4">
    <location>
        <begin position="1"/>
        <end position="22"/>
    </location>
</feature>
<evidence type="ECO:0000259" key="5">
    <source>
        <dbReference type="SMART" id="SM00563"/>
    </source>
</evidence>
<dbReference type="Pfam" id="PF01553">
    <property type="entry name" value="Acyltransferase"/>
    <property type="match status" value="1"/>
</dbReference>